<feature type="compositionally biased region" description="Basic and acidic residues" evidence="1">
    <location>
        <begin position="93"/>
        <end position="102"/>
    </location>
</feature>
<feature type="compositionally biased region" description="Polar residues" evidence="1">
    <location>
        <begin position="22"/>
        <end position="47"/>
    </location>
</feature>
<evidence type="ECO:0000256" key="1">
    <source>
        <dbReference type="SAM" id="MobiDB-lite"/>
    </source>
</evidence>
<dbReference type="EMBL" id="UYRT01096828">
    <property type="protein sequence ID" value="VDN40996.1"/>
    <property type="molecule type" value="Genomic_DNA"/>
</dbReference>
<feature type="region of interest" description="Disordered" evidence="1">
    <location>
        <begin position="16"/>
        <end position="146"/>
    </location>
</feature>
<reference evidence="2 3" key="2">
    <citation type="submission" date="2018-11" db="EMBL/GenBank/DDBJ databases">
        <authorList>
            <consortium name="Pathogen Informatics"/>
        </authorList>
    </citation>
    <scope>NUCLEOTIDE SEQUENCE [LARGE SCALE GENOMIC DNA]</scope>
</reference>
<dbReference type="WBParaSite" id="GPUH_0002313701-mRNA-1">
    <property type="protein sequence ID" value="GPUH_0002313701-mRNA-1"/>
    <property type="gene ID" value="GPUH_0002313701"/>
</dbReference>
<feature type="compositionally biased region" description="Basic residues" evidence="1">
    <location>
        <begin position="51"/>
        <end position="62"/>
    </location>
</feature>
<name>A0A183EQ67_9BILA</name>
<reference evidence="4" key="1">
    <citation type="submission" date="2016-06" db="UniProtKB">
        <authorList>
            <consortium name="WormBaseParasite"/>
        </authorList>
    </citation>
    <scope>IDENTIFICATION</scope>
</reference>
<keyword evidence="3" id="KW-1185">Reference proteome</keyword>
<dbReference type="AlphaFoldDB" id="A0A183EQ67"/>
<sequence length="168" mass="18855">MKKYDFASYLYMGHENGWVPPNGNTSESGISTVSVGGSEFSNPSVTTGRDKSRKKRVLKFRQFKLERQQAARMRESGLAEKEERPEATQMRETGPKKKEGKPEAAQMRKTGPKKKEGKPAAAQGQKSKTTGKEEITDSDDDSPEYVCSRCVASGMRWRTKTNRVPRFS</sequence>
<evidence type="ECO:0000313" key="2">
    <source>
        <dbReference type="EMBL" id="VDN40996.1"/>
    </source>
</evidence>
<dbReference type="Proteomes" id="UP000271098">
    <property type="component" value="Unassembled WGS sequence"/>
</dbReference>
<proteinExistence type="predicted"/>
<evidence type="ECO:0000313" key="3">
    <source>
        <dbReference type="Proteomes" id="UP000271098"/>
    </source>
</evidence>
<gene>
    <name evidence="2" type="ORF">GPUH_LOCUS23108</name>
</gene>
<feature type="compositionally biased region" description="Basic and acidic residues" evidence="1">
    <location>
        <begin position="63"/>
        <end position="86"/>
    </location>
</feature>
<accession>A0A183EQ67</accession>
<evidence type="ECO:0000313" key="4">
    <source>
        <dbReference type="WBParaSite" id="GPUH_0002313701-mRNA-1"/>
    </source>
</evidence>
<protein>
    <submittedName>
        <fullName evidence="4">G-patch domain-containing protein</fullName>
    </submittedName>
</protein>
<organism evidence="4">
    <name type="scientific">Gongylonema pulchrum</name>
    <dbReference type="NCBI Taxonomy" id="637853"/>
    <lineage>
        <taxon>Eukaryota</taxon>
        <taxon>Metazoa</taxon>
        <taxon>Ecdysozoa</taxon>
        <taxon>Nematoda</taxon>
        <taxon>Chromadorea</taxon>
        <taxon>Rhabditida</taxon>
        <taxon>Spirurina</taxon>
        <taxon>Spiruromorpha</taxon>
        <taxon>Spiruroidea</taxon>
        <taxon>Gongylonematidae</taxon>
        <taxon>Gongylonema</taxon>
    </lineage>
</organism>